<reference evidence="2" key="1">
    <citation type="submission" date="2024-09" db="EMBL/GenBank/DDBJ databases">
        <title>Whole genome shotgun sequence of Pseudomonas alcaligenes NBRC 14159.</title>
        <authorList>
            <person name="Yoshida I."/>
            <person name="Hosoyama A."/>
            <person name="Tsuchikane K."/>
            <person name="Noguchi M."/>
            <person name="Hirakata S."/>
            <person name="Ando Y."/>
            <person name="Ohji S."/>
            <person name="Yamazoe A."/>
            <person name="Yamazaki S."/>
            <person name="Fujita N."/>
        </authorList>
    </citation>
    <scope>NUCLEOTIDE SEQUENCE</scope>
    <source>
        <strain evidence="2">NBRC 14159</strain>
    </source>
</reference>
<protein>
    <recommendedName>
        <fullName evidence="1">FtsK gamma domain-containing protein</fullName>
    </recommendedName>
</protein>
<dbReference type="OrthoDB" id="9155427at2"/>
<dbReference type="RefSeq" id="WP_021700099.1">
    <property type="nucleotide sequence ID" value="NZ_BATI01000009.1"/>
</dbReference>
<dbReference type="eggNOG" id="COG1674">
    <property type="taxonomic scope" value="Bacteria"/>
</dbReference>
<dbReference type="SMART" id="SM00843">
    <property type="entry name" value="Ftsk_gamma"/>
    <property type="match status" value="1"/>
</dbReference>
<gene>
    <name evidence="2" type="ORF">PA6_009_00120</name>
</gene>
<organism evidence="2 3">
    <name type="scientific">Aquipseudomonas alcaligenes (strain ATCC 14909 / DSM 50342 / CCUG 1425 / JCM 20561 / NBRC 14159 / NCIMB 9945 / NCTC 10367 / 1577)</name>
    <name type="common">Pseudomonas alcaligenes</name>
    <dbReference type="NCBI Taxonomy" id="1215092"/>
    <lineage>
        <taxon>Bacteria</taxon>
        <taxon>Pseudomonadati</taxon>
        <taxon>Pseudomonadota</taxon>
        <taxon>Gammaproteobacteria</taxon>
        <taxon>Pseudomonadales</taxon>
        <taxon>Pseudomonadaceae</taxon>
        <taxon>Aquipseudomonas</taxon>
    </lineage>
</organism>
<comment type="caution">
    <text evidence="2">The sequence shown here is derived from an EMBL/GenBank/DDBJ whole genome shotgun (WGS) entry which is preliminary data.</text>
</comment>
<sequence length="191" mass="21519">MSWWKNLFSAPALVVPPLSPNDDPLYRDAAIYVIASGRCSAIAIQRQLSVGYNRACSLIEALEADLIVSELHSDGTRRLITEGERAELRLRPSKAELAQQAEAARQADRYSYLFGKYLDEDIARRIITQTVWEGMTAGQVHDAFGEPEAIDQKYLKRTSREVWKYHAMGANRYASKIILENGLVVGWDFKG</sequence>
<dbReference type="AlphaFoldDB" id="U3AWI2"/>
<feature type="domain" description="FtsK gamma" evidence="1">
    <location>
        <begin position="19"/>
        <end position="84"/>
    </location>
</feature>
<proteinExistence type="predicted"/>
<evidence type="ECO:0000313" key="3">
    <source>
        <dbReference type="Proteomes" id="UP000016560"/>
    </source>
</evidence>
<name>U3AWI2_AQUA1</name>
<evidence type="ECO:0000313" key="2">
    <source>
        <dbReference type="EMBL" id="GAD62009.1"/>
    </source>
</evidence>
<dbReference type="SUPFAM" id="SSF46785">
    <property type="entry name" value="Winged helix' DNA-binding domain"/>
    <property type="match status" value="1"/>
</dbReference>
<keyword evidence="3" id="KW-1185">Reference proteome</keyword>
<dbReference type="InterPro" id="IPR036390">
    <property type="entry name" value="WH_DNA-bd_sf"/>
</dbReference>
<dbReference type="Gene3D" id="1.10.10.10">
    <property type="entry name" value="Winged helix-like DNA-binding domain superfamily/Winged helix DNA-binding domain"/>
    <property type="match status" value="1"/>
</dbReference>
<dbReference type="EMBL" id="BATI01000009">
    <property type="protein sequence ID" value="GAD62009.1"/>
    <property type="molecule type" value="Genomic_DNA"/>
</dbReference>
<dbReference type="InterPro" id="IPR036388">
    <property type="entry name" value="WH-like_DNA-bd_sf"/>
</dbReference>
<evidence type="ECO:0000259" key="1">
    <source>
        <dbReference type="SMART" id="SM00843"/>
    </source>
</evidence>
<dbReference type="Proteomes" id="UP000016560">
    <property type="component" value="Unassembled WGS sequence"/>
</dbReference>
<dbReference type="InterPro" id="IPR018541">
    <property type="entry name" value="Ftsk_gamma"/>
</dbReference>
<accession>U3AWI2</accession>
<dbReference type="Pfam" id="PF09397">
    <property type="entry name" value="FtsK_gamma"/>
    <property type="match status" value="1"/>
</dbReference>